<proteinExistence type="inferred from homology"/>
<keyword evidence="13" id="KW-1185">Reference proteome</keyword>
<comment type="subunit">
    <text evidence="2 10">Homodimer.</text>
</comment>
<dbReference type="HAMAP" id="MF_01405">
    <property type="entry name" value="Non_canon_purine_NTPase"/>
    <property type="match status" value="1"/>
</dbReference>
<dbReference type="GO" id="GO:0035870">
    <property type="term" value="F:dITP diphosphatase activity"/>
    <property type="evidence" value="ECO:0007669"/>
    <property type="project" value="UniProtKB-UniRule"/>
</dbReference>
<feature type="binding site" evidence="10">
    <location>
        <position position="72"/>
    </location>
    <ligand>
        <name>substrate</name>
    </ligand>
</feature>
<keyword evidence="3 10" id="KW-0479">Metal-binding</keyword>
<evidence type="ECO:0000256" key="4">
    <source>
        <dbReference type="ARBA" id="ARBA00022741"/>
    </source>
</evidence>
<comment type="catalytic activity">
    <reaction evidence="10">
        <text>ITP + H2O = IMP + diphosphate + H(+)</text>
        <dbReference type="Rhea" id="RHEA:29399"/>
        <dbReference type="ChEBI" id="CHEBI:15377"/>
        <dbReference type="ChEBI" id="CHEBI:15378"/>
        <dbReference type="ChEBI" id="CHEBI:33019"/>
        <dbReference type="ChEBI" id="CHEBI:58053"/>
        <dbReference type="ChEBI" id="CHEBI:61402"/>
        <dbReference type="EC" id="3.6.1.66"/>
    </reaction>
</comment>
<dbReference type="GO" id="GO:0009117">
    <property type="term" value="P:nucleotide metabolic process"/>
    <property type="evidence" value="ECO:0007669"/>
    <property type="project" value="UniProtKB-KW"/>
</dbReference>
<dbReference type="GO" id="GO:0046872">
    <property type="term" value="F:metal ion binding"/>
    <property type="evidence" value="ECO:0007669"/>
    <property type="project" value="UniProtKB-KW"/>
</dbReference>
<comment type="similarity">
    <text evidence="1 10 11">Belongs to the HAM1 NTPase family.</text>
</comment>
<evidence type="ECO:0000256" key="3">
    <source>
        <dbReference type="ARBA" id="ARBA00022723"/>
    </source>
</evidence>
<dbReference type="GO" id="GO:0009146">
    <property type="term" value="P:purine nucleoside triphosphate catabolic process"/>
    <property type="evidence" value="ECO:0007669"/>
    <property type="project" value="UniProtKB-UniRule"/>
</dbReference>
<dbReference type="GO" id="GO:0000166">
    <property type="term" value="F:nucleotide binding"/>
    <property type="evidence" value="ECO:0007669"/>
    <property type="project" value="UniProtKB-KW"/>
</dbReference>
<evidence type="ECO:0000256" key="11">
    <source>
        <dbReference type="RuleBase" id="RU003781"/>
    </source>
</evidence>
<comment type="catalytic activity">
    <reaction evidence="8 10">
        <text>dITP + H2O = dIMP + diphosphate + H(+)</text>
        <dbReference type="Rhea" id="RHEA:28342"/>
        <dbReference type="ChEBI" id="CHEBI:15377"/>
        <dbReference type="ChEBI" id="CHEBI:15378"/>
        <dbReference type="ChEBI" id="CHEBI:33019"/>
        <dbReference type="ChEBI" id="CHEBI:61194"/>
        <dbReference type="ChEBI" id="CHEBI:61382"/>
        <dbReference type="EC" id="3.6.1.66"/>
    </reaction>
</comment>
<protein>
    <recommendedName>
        <fullName evidence="10">dITP/XTP pyrophosphatase</fullName>
        <ecNumber evidence="10">3.6.1.66</ecNumber>
    </recommendedName>
    <alternativeName>
        <fullName evidence="10">Non-canonical purine NTP pyrophosphatase</fullName>
    </alternativeName>
    <alternativeName>
        <fullName evidence="10">Non-standard purine NTP pyrophosphatase</fullName>
    </alternativeName>
    <alternativeName>
        <fullName evidence="10">Nucleoside-triphosphate diphosphatase</fullName>
    </alternativeName>
    <alternativeName>
        <fullName evidence="10">Nucleoside-triphosphate pyrophosphatase</fullName>
        <shortName evidence="10">NTPase</shortName>
    </alternativeName>
</protein>
<dbReference type="GeneID" id="86941170"/>
<dbReference type="EMBL" id="AGEL01000007">
    <property type="protein sequence ID" value="EHO16729.1"/>
    <property type="molecule type" value="Genomic_DNA"/>
</dbReference>
<dbReference type="GO" id="GO:0036222">
    <property type="term" value="F:XTP diphosphatase activity"/>
    <property type="evidence" value="ECO:0007669"/>
    <property type="project" value="UniProtKB-UniRule"/>
</dbReference>
<dbReference type="InterPro" id="IPR020922">
    <property type="entry name" value="dITP/XTP_pyrophosphatase"/>
</dbReference>
<evidence type="ECO:0000256" key="8">
    <source>
        <dbReference type="ARBA" id="ARBA00051875"/>
    </source>
</evidence>
<evidence type="ECO:0000256" key="5">
    <source>
        <dbReference type="ARBA" id="ARBA00022801"/>
    </source>
</evidence>
<comment type="function">
    <text evidence="10">Pyrophosphatase that catalyzes the hydrolysis of nucleoside triphosphates to their monophosphate derivatives, with a high preference for the non-canonical purine nucleotides XTP (xanthosine triphosphate), dITP (deoxyinosine triphosphate) and ITP. Seems to function as a house-cleaning enzyme that removes non-canonical purine nucleotides from the nucleotide pool, thus preventing their incorporation into DNA/RNA and avoiding chromosomal lesions.</text>
</comment>
<dbReference type="EC" id="3.6.1.66" evidence="10"/>
<keyword evidence="4 10" id="KW-0547">Nucleotide-binding</keyword>
<dbReference type="PANTHER" id="PTHR11067:SF9">
    <property type="entry name" value="INOSINE TRIPHOSPHATE PYROPHOSPHATASE"/>
    <property type="match status" value="1"/>
</dbReference>
<dbReference type="Proteomes" id="UP000018466">
    <property type="component" value="Unassembled WGS sequence"/>
</dbReference>
<dbReference type="CDD" id="cd00515">
    <property type="entry name" value="HAM1"/>
    <property type="match status" value="1"/>
</dbReference>
<dbReference type="PANTHER" id="PTHR11067">
    <property type="entry name" value="INOSINE TRIPHOSPHATE PYROPHOSPHATASE/HAM1 PROTEIN"/>
    <property type="match status" value="1"/>
</dbReference>
<evidence type="ECO:0000256" key="1">
    <source>
        <dbReference type="ARBA" id="ARBA00008023"/>
    </source>
</evidence>
<evidence type="ECO:0000256" key="2">
    <source>
        <dbReference type="ARBA" id="ARBA00011738"/>
    </source>
</evidence>
<feature type="binding site" evidence="10">
    <location>
        <position position="177"/>
    </location>
    <ligand>
        <name>substrate</name>
    </ligand>
</feature>
<dbReference type="GO" id="GO:0017111">
    <property type="term" value="F:ribonucleoside triphosphate phosphatase activity"/>
    <property type="evidence" value="ECO:0007669"/>
    <property type="project" value="InterPro"/>
</dbReference>
<dbReference type="NCBIfam" id="TIGR00042">
    <property type="entry name" value="RdgB/HAM1 family non-canonical purine NTP pyrophosphatase"/>
    <property type="match status" value="1"/>
</dbReference>
<evidence type="ECO:0000313" key="13">
    <source>
        <dbReference type="Proteomes" id="UP000018466"/>
    </source>
</evidence>
<dbReference type="GO" id="GO:0036220">
    <property type="term" value="F:ITP diphosphatase activity"/>
    <property type="evidence" value="ECO:0007669"/>
    <property type="project" value="UniProtKB-UniRule"/>
</dbReference>
<comment type="catalytic activity">
    <reaction evidence="9 10">
        <text>XTP + H2O = XMP + diphosphate + H(+)</text>
        <dbReference type="Rhea" id="RHEA:28610"/>
        <dbReference type="ChEBI" id="CHEBI:15377"/>
        <dbReference type="ChEBI" id="CHEBI:15378"/>
        <dbReference type="ChEBI" id="CHEBI:33019"/>
        <dbReference type="ChEBI" id="CHEBI:57464"/>
        <dbReference type="ChEBI" id="CHEBI:61314"/>
        <dbReference type="EC" id="3.6.1.66"/>
    </reaction>
</comment>
<sequence length="206" mass="22656">MQEIIFATGNENKMREIREIFEGLPFVIHSLKEAGLISDPEENGATFAENAFIKAEAVHALRPDAIVMSDDSGLSVDYLNGEPGVFSARWLGRDTSYTEKNAELIRRLEGVEGDARSARFTAAIACILPDGTRLLTEAHMEGRIAKAPAGENGFGYDPILYLPEYGKCSAELSEHEKNAISHRGKALRQMQEKLRGIYADAVDGRV</sequence>
<organism evidence="12 13">
    <name type="scientific">Stomatobaculum longum</name>
    <dbReference type="NCBI Taxonomy" id="796942"/>
    <lineage>
        <taxon>Bacteria</taxon>
        <taxon>Bacillati</taxon>
        <taxon>Bacillota</taxon>
        <taxon>Clostridia</taxon>
        <taxon>Lachnospirales</taxon>
        <taxon>Lachnospiraceae</taxon>
        <taxon>Stomatobaculum</taxon>
    </lineage>
</organism>
<comment type="cofactor">
    <cofactor evidence="10">
        <name>Mg(2+)</name>
        <dbReference type="ChEBI" id="CHEBI:18420"/>
    </cofactor>
    <text evidence="10">Binds 1 Mg(2+) ion per subunit.</text>
</comment>
<evidence type="ECO:0000256" key="9">
    <source>
        <dbReference type="ARBA" id="ARBA00052017"/>
    </source>
</evidence>
<dbReference type="InterPro" id="IPR002637">
    <property type="entry name" value="RdgB/HAM1"/>
</dbReference>
<dbReference type="FunFam" id="3.90.950.10:FF:000001">
    <property type="entry name" value="dITP/XTP pyrophosphatase"/>
    <property type="match status" value="1"/>
</dbReference>
<gene>
    <name evidence="12" type="ORF">HMPREF9623_01428</name>
</gene>
<feature type="binding site" evidence="10">
    <location>
        <begin position="8"/>
        <end position="13"/>
    </location>
    <ligand>
        <name>substrate</name>
    </ligand>
</feature>
<dbReference type="Pfam" id="PF01725">
    <property type="entry name" value="Ham1p_like"/>
    <property type="match status" value="1"/>
</dbReference>
<evidence type="ECO:0000313" key="12">
    <source>
        <dbReference type="EMBL" id="EHO16729.1"/>
    </source>
</evidence>
<dbReference type="GO" id="GO:0005829">
    <property type="term" value="C:cytosol"/>
    <property type="evidence" value="ECO:0007669"/>
    <property type="project" value="TreeGrafter"/>
</dbReference>
<keyword evidence="5 10" id="KW-0378">Hydrolase</keyword>
<evidence type="ECO:0000256" key="7">
    <source>
        <dbReference type="ARBA" id="ARBA00023080"/>
    </source>
</evidence>
<dbReference type="Gene3D" id="3.90.950.10">
    <property type="match status" value="1"/>
</dbReference>
<dbReference type="InterPro" id="IPR029001">
    <property type="entry name" value="ITPase-like_fam"/>
</dbReference>
<feature type="active site" description="Proton acceptor" evidence="10">
    <location>
        <position position="71"/>
    </location>
</feature>
<accession>A0AA36Y4R7</accession>
<dbReference type="RefSeq" id="WP_009533260.1">
    <property type="nucleotide sequence ID" value="NZ_JH590863.1"/>
</dbReference>
<dbReference type="AlphaFoldDB" id="A0AA36Y4R7"/>
<reference evidence="12 13" key="1">
    <citation type="submission" date="2011-10" db="EMBL/GenBank/DDBJ databases">
        <title>The Genome Sequence of Lachnospiraceae bacterium ACC2.</title>
        <authorList>
            <consortium name="The Broad Institute Genome Sequencing Platform"/>
            <person name="Earl A."/>
            <person name="Ward D."/>
            <person name="Feldgarden M."/>
            <person name="Gevers D."/>
            <person name="Sizova M."/>
            <person name="Hazen A."/>
            <person name="Epstein S."/>
            <person name="Young S.K."/>
            <person name="Zeng Q."/>
            <person name="Gargeya S."/>
            <person name="Fitzgerald M."/>
            <person name="Haas B."/>
            <person name="Abouelleil A."/>
            <person name="Alvarado L."/>
            <person name="Arachchi H.M."/>
            <person name="Berlin A."/>
            <person name="Brown A."/>
            <person name="Chapman S.B."/>
            <person name="Chen Z."/>
            <person name="Dunbar C."/>
            <person name="Freedman E."/>
            <person name="Gearin G."/>
            <person name="Goldberg J."/>
            <person name="Griggs A."/>
            <person name="Gujja S."/>
            <person name="Heiman D."/>
            <person name="Howarth C."/>
            <person name="Larson L."/>
            <person name="Lui A."/>
            <person name="MacDonald P.J.P."/>
            <person name="Montmayeur A."/>
            <person name="Murphy C."/>
            <person name="Neiman D."/>
            <person name="Pearson M."/>
            <person name="Priest M."/>
            <person name="Roberts A."/>
            <person name="Saif S."/>
            <person name="Shea T."/>
            <person name="Shenoy N."/>
            <person name="Sisk P."/>
            <person name="Stolte C."/>
            <person name="Sykes S."/>
            <person name="Wortman J."/>
            <person name="Nusbaum C."/>
            <person name="Birren B."/>
        </authorList>
    </citation>
    <scope>NUCLEOTIDE SEQUENCE [LARGE SCALE GENOMIC DNA]</scope>
    <source>
        <strain evidence="12 13">ACC2</strain>
    </source>
</reference>
<evidence type="ECO:0000256" key="6">
    <source>
        <dbReference type="ARBA" id="ARBA00022842"/>
    </source>
</evidence>
<name>A0AA36Y4R7_9FIRM</name>
<feature type="binding site" evidence="10">
    <location>
        <position position="71"/>
    </location>
    <ligand>
        <name>Mg(2+)</name>
        <dbReference type="ChEBI" id="CHEBI:18420"/>
    </ligand>
</feature>
<evidence type="ECO:0000256" key="10">
    <source>
        <dbReference type="HAMAP-Rule" id="MF_01405"/>
    </source>
</evidence>
<dbReference type="SUPFAM" id="SSF52972">
    <property type="entry name" value="ITPase-like"/>
    <property type="match status" value="1"/>
</dbReference>
<keyword evidence="6 10" id="KW-0460">Magnesium</keyword>
<feature type="binding site" evidence="10">
    <location>
        <begin position="154"/>
        <end position="157"/>
    </location>
    <ligand>
        <name>substrate</name>
    </ligand>
</feature>
<feature type="binding site" evidence="10">
    <location>
        <begin position="182"/>
        <end position="183"/>
    </location>
    <ligand>
        <name>substrate</name>
    </ligand>
</feature>
<comment type="caution">
    <text evidence="12">The sequence shown here is derived from an EMBL/GenBank/DDBJ whole genome shotgun (WGS) entry which is preliminary data.</text>
</comment>
<feature type="binding site" evidence="10">
    <location>
        <position position="41"/>
    </location>
    <ligand>
        <name>Mg(2+)</name>
        <dbReference type="ChEBI" id="CHEBI:18420"/>
    </ligand>
</feature>
<keyword evidence="7 10" id="KW-0546">Nucleotide metabolism</keyword>